<comment type="caution">
    <text evidence="2">The sequence shown here is derived from an EMBL/GenBank/DDBJ whole genome shotgun (WGS) entry which is preliminary data.</text>
</comment>
<keyword evidence="3" id="KW-1185">Reference proteome</keyword>
<accession>A0AA39T0X3</accession>
<dbReference type="Proteomes" id="UP001175001">
    <property type="component" value="Unassembled WGS sequence"/>
</dbReference>
<name>A0AA39T0X3_9PEZI</name>
<proteinExistence type="predicted"/>
<feature type="region of interest" description="Disordered" evidence="1">
    <location>
        <begin position="584"/>
        <end position="654"/>
    </location>
</feature>
<organism evidence="2 3">
    <name type="scientific">Lasiodiplodia hormozganensis</name>
    <dbReference type="NCBI Taxonomy" id="869390"/>
    <lineage>
        <taxon>Eukaryota</taxon>
        <taxon>Fungi</taxon>
        <taxon>Dikarya</taxon>
        <taxon>Ascomycota</taxon>
        <taxon>Pezizomycotina</taxon>
        <taxon>Dothideomycetes</taxon>
        <taxon>Dothideomycetes incertae sedis</taxon>
        <taxon>Botryosphaeriales</taxon>
        <taxon>Botryosphaeriaceae</taxon>
        <taxon>Lasiodiplodia</taxon>
    </lineage>
</organism>
<feature type="region of interest" description="Disordered" evidence="1">
    <location>
        <begin position="459"/>
        <end position="559"/>
    </location>
</feature>
<dbReference type="EMBL" id="JAUJDW010000225">
    <property type="protein sequence ID" value="KAK0610246.1"/>
    <property type="molecule type" value="Genomic_DNA"/>
</dbReference>
<dbReference type="AlphaFoldDB" id="A0AA39T0X3"/>
<evidence type="ECO:0000256" key="1">
    <source>
        <dbReference type="SAM" id="MobiDB-lite"/>
    </source>
</evidence>
<dbReference type="Gene3D" id="3.80.10.10">
    <property type="entry name" value="Ribonuclease Inhibitor"/>
    <property type="match status" value="1"/>
</dbReference>
<dbReference type="InterPro" id="IPR032675">
    <property type="entry name" value="LRR_dom_sf"/>
</dbReference>
<feature type="compositionally biased region" description="Polar residues" evidence="1">
    <location>
        <begin position="518"/>
        <end position="538"/>
    </location>
</feature>
<feature type="compositionally biased region" description="Basic residues" evidence="1">
    <location>
        <begin position="460"/>
        <end position="478"/>
    </location>
</feature>
<gene>
    <name evidence="2" type="ORF">DIS24_g12127</name>
</gene>
<protein>
    <submittedName>
        <fullName evidence="2">Uncharacterized protein</fullName>
    </submittedName>
</protein>
<feature type="compositionally biased region" description="Acidic residues" evidence="1">
    <location>
        <begin position="584"/>
        <end position="645"/>
    </location>
</feature>
<evidence type="ECO:0000313" key="3">
    <source>
        <dbReference type="Proteomes" id="UP001175001"/>
    </source>
</evidence>
<sequence length="654" mass="72447">MARHPSPLISLPAELQIKVVEELYEDPPCPYEDPLAKDAFLEHVKAVRLTCKALKAAATDIFLKTWFSHRSIVLERKSLLNFYQIATTSPFNRRIVQLDVAVYEFRPELAQDFTVFLARMEKEARDESCFLRHDRVKEHFLGDAERASDWPNARAAYAAYKKHVDNQAELYDRFAHVRLLARSLKAFSGLGSLRTISVNGAQSPLTGAWTSGILQECGISLLHKEKIALHPATLGTVIRAMACSEVELCTLVTAGLNVSALQLPPPQRRRFSKVGLSHLHNLSLRLLDPKLFPSESSSALFRSGLLARFIQHARNLANLSIEFYNQPYDVPLAKLLGRRIEKLESLSLGGLAYHAQDLIEWLTENSSKLEHLQLDYSSLISGTWREVFRKMRSNLDLKSVYFHFLADDEESIHITGENVNDFILKKSSKVDWDTMESKALPQNVGDLAGLFSVVVNSQPTHHHHHHHNHNHQHHHNHQHGQNGADHAPDGNGHSPNEAHEAPITAGPAPPPGHPSGAQVETQANNSAPGTTSSQSETTGPAVGAPGNAGGITNGTLSLPMPPPQVISAMQDLFQSALGVSLDFLDDFDDGDEDDLSDSFDDDDNEEFDDEEASDDDSETEGDEESDIIDEQDEDGYMTDDSEADALVDKITSEL</sequence>
<reference evidence="2" key="1">
    <citation type="submission" date="2023-06" db="EMBL/GenBank/DDBJ databases">
        <title>Multi-omics analyses reveal the molecular pathogenesis toolkit of Lasiodiplodia hormozganensis, a cross-kingdom pathogen.</title>
        <authorList>
            <person name="Felix C."/>
            <person name="Meneses R."/>
            <person name="Goncalves M.F.M."/>
            <person name="Tilleman L."/>
            <person name="Duarte A.S."/>
            <person name="Jorrin-Novo J.V."/>
            <person name="Van De Peer Y."/>
            <person name="Deforce D."/>
            <person name="Van Nieuwerburgh F."/>
            <person name="Esteves A.C."/>
            <person name="Alves A."/>
        </authorList>
    </citation>
    <scope>NUCLEOTIDE SEQUENCE</scope>
    <source>
        <strain evidence="2">CBS 339.90</strain>
    </source>
</reference>
<evidence type="ECO:0000313" key="2">
    <source>
        <dbReference type="EMBL" id="KAK0610246.1"/>
    </source>
</evidence>